<evidence type="ECO:0000256" key="6">
    <source>
        <dbReference type="PROSITE-ProRule" id="PRU00169"/>
    </source>
</evidence>
<dbReference type="Gene3D" id="3.40.50.2300">
    <property type="match status" value="1"/>
</dbReference>
<keyword evidence="4" id="KW-0238">DNA-binding</keyword>
<sequence>MKTVLIVDDEFDIADALSAIFEVEGYAVRLCSNGAECLKELAQGLPDLMLLDIMMPVMDGLELLRRIRGDARYSHLPVIMMSAVKPREANPGWQMFIQKPFNISALLQGVHKLIGSPTEAESA</sequence>
<protein>
    <submittedName>
        <fullName evidence="8">Response regulator</fullName>
    </submittedName>
</protein>
<dbReference type="GO" id="GO:0003677">
    <property type="term" value="F:DNA binding"/>
    <property type="evidence" value="ECO:0007669"/>
    <property type="project" value="UniProtKB-KW"/>
</dbReference>
<evidence type="ECO:0000313" key="9">
    <source>
        <dbReference type="Proteomes" id="UP000019678"/>
    </source>
</evidence>
<keyword evidence="1 6" id="KW-0597">Phosphoprotein</keyword>
<dbReference type="AlphaFoldDB" id="A0A017TDH3"/>
<dbReference type="Pfam" id="PF00072">
    <property type="entry name" value="Response_reg"/>
    <property type="match status" value="1"/>
</dbReference>
<dbReference type="InterPro" id="IPR001789">
    <property type="entry name" value="Sig_transdc_resp-reg_receiver"/>
</dbReference>
<dbReference type="EMBL" id="ASRX01000011">
    <property type="protein sequence ID" value="EYF07294.1"/>
    <property type="molecule type" value="Genomic_DNA"/>
</dbReference>
<dbReference type="CDD" id="cd17574">
    <property type="entry name" value="REC_OmpR"/>
    <property type="match status" value="1"/>
</dbReference>
<evidence type="ECO:0000259" key="7">
    <source>
        <dbReference type="PROSITE" id="PS50110"/>
    </source>
</evidence>
<comment type="caution">
    <text evidence="8">The sequence shown here is derived from an EMBL/GenBank/DDBJ whole genome shotgun (WGS) entry which is preliminary data.</text>
</comment>
<dbReference type="InterPro" id="IPR011006">
    <property type="entry name" value="CheY-like_superfamily"/>
</dbReference>
<evidence type="ECO:0000256" key="1">
    <source>
        <dbReference type="ARBA" id="ARBA00022553"/>
    </source>
</evidence>
<dbReference type="SUPFAM" id="SSF52172">
    <property type="entry name" value="CheY-like"/>
    <property type="match status" value="1"/>
</dbReference>
<keyword evidence="9" id="KW-1185">Reference proteome</keyword>
<organism evidence="8 9">
    <name type="scientific">Chondromyces apiculatus DSM 436</name>
    <dbReference type="NCBI Taxonomy" id="1192034"/>
    <lineage>
        <taxon>Bacteria</taxon>
        <taxon>Pseudomonadati</taxon>
        <taxon>Myxococcota</taxon>
        <taxon>Polyangia</taxon>
        <taxon>Polyangiales</taxon>
        <taxon>Polyangiaceae</taxon>
        <taxon>Chondromyces</taxon>
    </lineage>
</organism>
<accession>A0A017TDH3</accession>
<dbReference type="PANTHER" id="PTHR44591:SF3">
    <property type="entry name" value="RESPONSE REGULATORY DOMAIN-CONTAINING PROTEIN"/>
    <property type="match status" value="1"/>
</dbReference>
<dbReference type="GO" id="GO:0000160">
    <property type="term" value="P:phosphorelay signal transduction system"/>
    <property type="evidence" value="ECO:0007669"/>
    <property type="project" value="UniProtKB-KW"/>
</dbReference>
<feature type="domain" description="Response regulatory" evidence="7">
    <location>
        <begin position="3"/>
        <end position="114"/>
    </location>
</feature>
<dbReference type="SMART" id="SM00448">
    <property type="entry name" value="REC"/>
    <property type="match status" value="1"/>
</dbReference>
<dbReference type="RefSeq" id="WP_044238411.1">
    <property type="nucleotide sequence ID" value="NZ_ASRX01000011.1"/>
</dbReference>
<dbReference type="InterPro" id="IPR050595">
    <property type="entry name" value="Bact_response_regulator"/>
</dbReference>
<evidence type="ECO:0000256" key="2">
    <source>
        <dbReference type="ARBA" id="ARBA00023012"/>
    </source>
</evidence>
<evidence type="ECO:0000256" key="4">
    <source>
        <dbReference type="ARBA" id="ARBA00023125"/>
    </source>
</evidence>
<reference evidence="8 9" key="1">
    <citation type="submission" date="2013-05" db="EMBL/GenBank/DDBJ databases">
        <title>Genome assembly of Chondromyces apiculatus DSM 436.</title>
        <authorList>
            <person name="Sharma G."/>
            <person name="Khatri I."/>
            <person name="Kaur C."/>
            <person name="Mayilraj S."/>
            <person name="Subramanian S."/>
        </authorList>
    </citation>
    <scope>NUCLEOTIDE SEQUENCE [LARGE SCALE GENOMIC DNA]</scope>
    <source>
        <strain evidence="8 9">DSM 436</strain>
    </source>
</reference>
<evidence type="ECO:0000313" key="8">
    <source>
        <dbReference type="EMBL" id="EYF07294.1"/>
    </source>
</evidence>
<name>A0A017TDH3_9BACT</name>
<dbReference type="eggNOG" id="COG0745">
    <property type="taxonomic scope" value="Bacteria"/>
</dbReference>
<evidence type="ECO:0000256" key="5">
    <source>
        <dbReference type="ARBA" id="ARBA00023163"/>
    </source>
</evidence>
<feature type="modified residue" description="4-aspartylphosphate" evidence="6">
    <location>
        <position position="52"/>
    </location>
</feature>
<keyword evidence="3" id="KW-0805">Transcription regulation</keyword>
<dbReference type="PROSITE" id="PS50110">
    <property type="entry name" value="RESPONSE_REGULATORY"/>
    <property type="match status" value="1"/>
</dbReference>
<dbReference type="OrthoDB" id="9788090at2"/>
<dbReference type="FunFam" id="3.40.50.2300:FF:000001">
    <property type="entry name" value="DNA-binding response regulator PhoB"/>
    <property type="match status" value="1"/>
</dbReference>
<gene>
    <name evidence="8" type="ORF">CAP_0773</name>
</gene>
<keyword evidence="5" id="KW-0804">Transcription</keyword>
<dbReference type="Proteomes" id="UP000019678">
    <property type="component" value="Unassembled WGS sequence"/>
</dbReference>
<dbReference type="PANTHER" id="PTHR44591">
    <property type="entry name" value="STRESS RESPONSE REGULATOR PROTEIN 1"/>
    <property type="match status" value="1"/>
</dbReference>
<dbReference type="STRING" id="1192034.CAP_0773"/>
<proteinExistence type="predicted"/>
<keyword evidence="2" id="KW-0902">Two-component regulatory system</keyword>
<evidence type="ECO:0000256" key="3">
    <source>
        <dbReference type="ARBA" id="ARBA00023015"/>
    </source>
</evidence>